<gene>
    <name evidence="16" type="ORF">MEDL_45482</name>
</gene>
<dbReference type="PANTHER" id="PTHR46047">
    <property type="entry name" value="TYROSINE-PROTEIN PHOSPHATASE NON-RECEPTOR TYPE 61F"/>
    <property type="match status" value="1"/>
</dbReference>
<dbReference type="GO" id="GO:0005634">
    <property type="term" value="C:nucleus"/>
    <property type="evidence" value="ECO:0007669"/>
    <property type="project" value="TreeGrafter"/>
</dbReference>
<feature type="transmembrane region" description="Helical" evidence="13">
    <location>
        <begin position="406"/>
        <end position="426"/>
    </location>
</feature>
<evidence type="ECO:0000256" key="2">
    <source>
        <dbReference type="ARBA" id="ARBA00004308"/>
    </source>
</evidence>
<keyword evidence="8" id="KW-0904">Protein phosphatase</keyword>
<evidence type="ECO:0000313" key="17">
    <source>
        <dbReference type="Proteomes" id="UP000683360"/>
    </source>
</evidence>
<accession>A0A8S3TGL1</accession>
<evidence type="ECO:0000256" key="1">
    <source>
        <dbReference type="ARBA" id="ARBA00004240"/>
    </source>
</evidence>
<dbReference type="PANTHER" id="PTHR46047:SF3">
    <property type="entry name" value="TYROSINE-PROTEIN PHOSPHATASE NON-RECEPTOR TYPE 61F"/>
    <property type="match status" value="1"/>
</dbReference>
<keyword evidence="9 13" id="KW-0472">Membrane</keyword>
<dbReference type="GO" id="GO:0046426">
    <property type="term" value="P:negative regulation of receptor signaling pathway via JAK-STAT"/>
    <property type="evidence" value="ECO:0007669"/>
    <property type="project" value="TreeGrafter"/>
</dbReference>
<dbReference type="OrthoDB" id="9450131at2759"/>
<feature type="region of interest" description="Disordered" evidence="12">
    <location>
        <begin position="309"/>
        <end position="396"/>
    </location>
</feature>
<evidence type="ECO:0000259" key="15">
    <source>
        <dbReference type="PROSITE" id="PS50056"/>
    </source>
</evidence>
<proteinExistence type="inferred from homology"/>
<dbReference type="GO" id="GO:0019901">
    <property type="term" value="F:protein kinase binding"/>
    <property type="evidence" value="ECO:0007669"/>
    <property type="project" value="TreeGrafter"/>
</dbReference>
<keyword evidence="13" id="KW-1133">Transmembrane helix</keyword>
<comment type="caution">
    <text evidence="16">The sequence shown here is derived from an EMBL/GenBank/DDBJ whole genome shotgun (WGS) entry which is preliminary data.</text>
</comment>
<feature type="compositionally biased region" description="Basic and acidic residues" evidence="12">
    <location>
        <begin position="366"/>
        <end position="396"/>
    </location>
</feature>
<evidence type="ECO:0000256" key="9">
    <source>
        <dbReference type="ARBA" id="ARBA00023136"/>
    </source>
</evidence>
<dbReference type="Pfam" id="PF00102">
    <property type="entry name" value="Y_phosphatase"/>
    <property type="match status" value="1"/>
</dbReference>
<keyword evidence="5" id="KW-0597">Phosphoprotein</keyword>
<keyword evidence="7" id="KW-0256">Endoplasmic reticulum</keyword>
<name>A0A8S3TGL1_MYTED</name>
<organism evidence="16 17">
    <name type="scientific">Mytilus edulis</name>
    <name type="common">Blue mussel</name>
    <dbReference type="NCBI Taxonomy" id="6550"/>
    <lineage>
        <taxon>Eukaryota</taxon>
        <taxon>Metazoa</taxon>
        <taxon>Spiralia</taxon>
        <taxon>Lophotrochozoa</taxon>
        <taxon>Mollusca</taxon>
        <taxon>Bivalvia</taxon>
        <taxon>Autobranchia</taxon>
        <taxon>Pteriomorphia</taxon>
        <taxon>Mytilida</taxon>
        <taxon>Mytiloidea</taxon>
        <taxon>Mytilidae</taxon>
        <taxon>Mytilinae</taxon>
        <taxon>Mytilus</taxon>
    </lineage>
</organism>
<dbReference type="GO" id="GO:0070373">
    <property type="term" value="P:negative regulation of ERK1 and ERK2 cascade"/>
    <property type="evidence" value="ECO:0007669"/>
    <property type="project" value="TreeGrafter"/>
</dbReference>
<evidence type="ECO:0000256" key="3">
    <source>
        <dbReference type="ARBA" id="ARBA00009701"/>
    </source>
</evidence>
<dbReference type="PROSITE" id="PS50056">
    <property type="entry name" value="TYR_PHOSPHATASE_2"/>
    <property type="match status" value="1"/>
</dbReference>
<evidence type="ECO:0000313" key="16">
    <source>
        <dbReference type="EMBL" id="CAG2232794.1"/>
    </source>
</evidence>
<dbReference type="InterPro" id="IPR000242">
    <property type="entry name" value="PTP_cat"/>
</dbReference>
<dbReference type="Gene3D" id="3.90.190.10">
    <property type="entry name" value="Protein tyrosine phosphatase superfamily"/>
    <property type="match status" value="1"/>
</dbReference>
<dbReference type="InterPro" id="IPR016130">
    <property type="entry name" value="Tyr_Pase_AS"/>
</dbReference>
<protein>
    <recommendedName>
        <fullName evidence="4">protein-tyrosine-phosphatase</fullName>
        <ecNumber evidence="4">3.1.3.48</ecNumber>
    </recommendedName>
</protein>
<sequence length="432" mass="49830">MESEIEKESQQYDKFGIWPAIYQEIKVEAAEIAFEEELSTKEAKQPTNKNRNRYRDVYPYDHSRVKLQKGEEDYINACYLPVPEANRNYILAQGPLEHTSGHFWQMVWEQKSKAVVMLNKVIESGSRKCHQYWPLGENYGDDEEMVYEDVQLKITLLEERSCNYYIVRTLEIEDMQTNETREILHFNYVTWPDFGVPTSPTAFLNFLMAVRESGGLEPDSGPCIVHCSAGIGRSGTFCLVDSVLVIIENQDHMNGIDIRKIVLDMRYYRMGLIQTADQLRFSYLAIIEGGRRLLNKEQISTMDVLSSYLEEEKSSDDEAPPKPPTRVESLPHRNEPPPLPPRTGFQNSVDTMEGLNSKESVSGTSELRRRNREDRKKKTEEQVRKMKDKLRDSELSKKRKSYLKPVAIGLTGLTLLIGGFLIYTFYLGHDKG</sequence>
<evidence type="ECO:0000256" key="11">
    <source>
        <dbReference type="PIRSR" id="PIRSR000926-2"/>
    </source>
</evidence>
<evidence type="ECO:0000256" key="12">
    <source>
        <dbReference type="SAM" id="MobiDB-lite"/>
    </source>
</evidence>
<dbReference type="PRINTS" id="PR00700">
    <property type="entry name" value="PRTYPHPHTASE"/>
</dbReference>
<dbReference type="EMBL" id="CAJPWZ010002189">
    <property type="protein sequence ID" value="CAG2232794.1"/>
    <property type="molecule type" value="Genomic_DNA"/>
</dbReference>
<dbReference type="InterPro" id="IPR000387">
    <property type="entry name" value="Tyr_Pase_dom"/>
</dbReference>
<dbReference type="InterPro" id="IPR012265">
    <property type="entry name" value="Ptpn1/Ptpn2"/>
</dbReference>
<evidence type="ECO:0000256" key="4">
    <source>
        <dbReference type="ARBA" id="ARBA00013064"/>
    </source>
</evidence>
<comment type="similarity">
    <text evidence="3">Belongs to the protein-tyrosine phosphatase family. Non-receptor class 1 subfamily.</text>
</comment>
<dbReference type="PROSITE" id="PS00383">
    <property type="entry name" value="TYR_PHOSPHATASE_1"/>
    <property type="match status" value="1"/>
</dbReference>
<feature type="domain" description="Tyrosine specific protein phosphatases" evidence="15">
    <location>
        <begin position="201"/>
        <end position="280"/>
    </location>
</feature>
<dbReference type="CDD" id="cd14545">
    <property type="entry name" value="PTPc-N1_2"/>
    <property type="match status" value="1"/>
</dbReference>
<feature type="binding site" evidence="11">
    <location>
        <position position="193"/>
    </location>
    <ligand>
        <name>substrate</name>
    </ligand>
</feature>
<dbReference type="EC" id="3.1.3.48" evidence="4"/>
<dbReference type="InterPro" id="IPR029021">
    <property type="entry name" value="Prot-tyrosine_phosphatase-like"/>
</dbReference>
<feature type="domain" description="Tyrosine-protein phosphatase" evidence="14">
    <location>
        <begin position="21"/>
        <end position="289"/>
    </location>
</feature>
<evidence type="ECO:0000256" key="8">
    <source>
        <dbReference type="ARBA" id="ARBA00022912"/>
    </source>
</evidence>
<dbReference type="Proteomes" id="UP000683360">
    <property type="component" value="Unassembled WGS sequence"/>
</dbReference>
<evidence type="ECO:0000256" key="6">
    <source>
        <dbReference type="ARBA" id="ARBA00022801"/>
    </source>
</evidence>
<dbReference type="PROSITE" id="PS50055">
    <property type="entry name" value="TYR_PHOSPHATASE_PTP"/>
    <property type="match status" value="1"/>
</dbReference>
<keyword evidence="6" id="KW-0378">Hydrolase</keyword>
<keyword evidence="17" id="KW-1185">Reference proteome</keyword>
<dbReference type="PIRSF" id="PIRSF000926">
    <property type="entry name" value="Tyr-Ptase_nr1"/>
    <property type="match status" value="1"/>
</dbReference>
<dbReference type="InterPro" id="IPR003595">
    <property type="entry name" value="Tyr_Pase_cat"/>
</dbReference>
<dbReference type="SMART" id="SM00404">
    <property type="entry name" value="PTPc_motif"/>
    <property type="match status" value="1"/>
</dbReference>
<evidence type="ECO:0000256" key="10">
    <source>
        <dbReference type="PIRSR" id="PIRSR000926-1"/>
    </source>
</evidence>
<evidence type="ECO:0000259" key="14">
    <source>
        <dbReference type="PROSITE" id="PS50055"/>
    </source>
</evidence>
<dbReference type="InterPro" id="IPR051985">
    <property type="entry name" value="NR_tyrosine_phosphatase"/>
</dbReference>
<feature type="active site" description="Phosphocysteine intermediate" evidence="10">
    <location>
        <position position="227"/>
    </location>
</feature>
<keyword evidence="13" id="KW-0812">Transmembrane</keyword>
<reference evidence="16" key="1">
    <citation type="submission" date="2021-03" db="EMBL/GenBank/DDBJ databases">
        <authorList>
            <person name="Bekaert M."/>
        </authorList>
    </citation>
    <scope>NUCLEOTIDE SEQUENCE</scope>
</reference>
<evidence type="ECO:0000256" key="5">
    <source>
        <dbReference type="ARBA" id="ARBA00022553"/>
    </source>
</evidence>
<evidence type="ECO:0000256" key="13">
    <source>
        <dbReference type="SAM" id="Phobius"/>
    </source>
</evidence>
<dbReference type="GO" id="GO:0004726">
    <property type="term" value="F:non-membrane spanning protein tyrosine phosphatase activity"/>
    <property type="evidence" value="ECO:0007669"/>
    <property type="project" value="TreeGrafter"/>
</dbReference>
<feature type="binding site" evidence="11">
    <location>
        <position position="274"/>
    </location>
    <ligand>
        <name>substrate</name>
    </ligand>
</feature>
<dbReference type="GO" id="GO:0005783">
    <property type="term" value="C:endoplasmic reticulum"/>
    <property type="evidence" value="ECO:0007669"/>
    <property type="project" value="UniProtKB-SubCell"/>
</dbReference>
<evidence type="ECO:0000256" key="7">
    <source>
        <dbReference type="ARBA" id="ARBA00022824"/>
    </source>
</evidence>
<comment type="subcellular location">
    <subcellularLocation>
        <location evidence="2">Endomembrane system</location>
    </subcellularLocation>
    <subcellularLocation>
        <location evidence="1">Endoplasmic reticulum</location>
    </subcellularLocation>
</comment>
<dbReference type="AlphaFoldDB" id="A0A8S3TGL1"/>
<dbReference type="SUPFAM" id="SSF52799">
    <property type="entry name" value="(Phosphotyrosine protein) phosphatases II"/>
    <property type="match status" value="1"/>
</dbReference>
<dbReference type="SMART" id="SM00194">
    <property type="entry name" value="PTPc"/>
    <property type="match status" value="1"/>
</dbReference>
<feature type="binding site" evidence="11">
    <location>
        <begin position="227"/>
        <end position="233"/>
    </location>
    <ligand>
        <name>substrate</name>
    </ligand>
</feature>